<gene>
    <name evidence="1" type="ORF">CR201_G0046862</name>
</gene>
<evidence type="ECO:0000313" key="1">
    <source>
        <dbReference type="EMBL" id="PNJ15056.1"/>
    </source>
</evidence>
<name>A0A2J8S2T3_PONAB</name>
<organism evidence="1">
    <name type="scientific">Pongo abelii</name>
    <name type="common">Sumatran orangutan</name>
    <name type="synonym">Pongo pygmaeus abelii</name>
    <dbReference type="NCBI Taxonomy" id="9601"/>
    <lineage>
        <taxon>Eukaryota</taxon>
        <taxon>Metazoa</taxon>
        <taxon>Chordata</taxon>
        <taxon>Craniata</taxon>
        <taxon>Vertebrata</taxon>
        <taxon>Euteleostomi</taxon>
        <taxon>Mammalia</taxon>
        <taxon>Eutheria</taxon>
        <taxon>Euarchontoglires</taxon>
        <taxon>Primates</taxon>
        <taxon>Haplorrhini</taxon>
        <taxon>Catarrhini</taxon>
        <taxon>Hominidae</taxon>
        <taxon>Pongo</taxon>
    </lineage>
</organism>
<proteinExistence type="predicted"/>
<reference evidence="1" key="1">
    <citation type="submission" date="2017-12" db="EMBL/GenBank/DDBJ databases">
        <title>High-resolution comparative analysis of great ape genomes.</title>
        <authorList>
            <person name="Pollen A."/>
            <person name="Hastie A."/>
            <person name="Hormozdiari F."/>
            <person name="Dougherty M."/>
            <person name="Liu R."/>
            <person name="Chaisson M."/>
            <person name="Hoppe E."/>
            <person name="Hill C."/>
            <person name="Pang A."/>
            <person name="Hillier L."/>
            <person name="Baker C."/>
            <person name="Armstrong J."/>
            <person name="Shendure J."/>
            <person name="Paten B."/>
            <person name="Wilson R."/>
            <person name="Chao H."/>
            <person name="Schneider V."/>
            <person name="Ventura M."/>
            <person name="Kronenberg Z."/>
            <person name="Murali S."/>
            <person name="Gordon D."/>
            <person name="Cantsilieris S."/>
            <person name="Munson K."/>
            <person name="Nelson B."/>
            <person name="Raja A."/>
            <person name="Underwood J."/>
            <person name="Diekhans M."/>
            <person name="Fiddes I."/>
            <person name="Haussler D."/>
            <person name="Eichler E."/>
        </authorList>
    </citation>
    <scope>NUCLEOTIDE SEQUENCE [LARGE SCALE GENOMIC DNA]</scope>
    <source>
        <strain evidence="1">Susie</strain>
    </source>
</reference>
<sequence>KNHQLKVGIVHLVRRQKKIRVQLRFKVVGRE</sequence>
<comment type="caution">
    <text evidence="1">The sequence shown here is derived from an EMBL/GenBank/DDBJ whole genome shotgun (WGS) entry which is preliminary data.</text>
</comment>
<feature type="non-terminal residue" evidence="1">
    <location>
        <position position="31"/>
    </location>
</feature>
<dbReference type="AlphaFoldDB" id="A0A2J8S2T3"/>
<protein>
    <submittedName>
        <fullName evidence="1">XAGE1B isoform 2</fullName>
    </submittedName>
</protein>
<dbReference type="EMBL" id="NDHI03003620">
    <property type="protein sequence ID" value="PNJ15056.1"/>
    <property type="molecule type" value="Genomic_DNA"/>
</dbReference>
<accession>A0A2J8S2T3</accession>
<feature type="non-terminal residue" evidence="1">
    <location>
        <position position="1"/>
    </location>
</feature>